<dbReference type="RefSeq" id="XP_028514116.1">
    <property type="nucleotide sequence ID" value="XM_028658315.1"/>
</dbReference>
<dbReference type="InterPro" id="IPR027901">
    <property type="entry name" value="CFAP90"/>
</dbReference>
<dbReference type="EnsemblMetazoa" id="XM_028658315.1">
    <property type="protein sequence ID" value="XP_028514116.1"/>
    <property type="gene ID" value="LOC110236678"/>
</dbReference>
<reference evidence="1" key="1">
    <citation type="submission" date="2022-11" db="UniProtKB">
        <authorList>
            <consortium name="EnsemblMetazoa"/>
        </authorList>
    </citation>
    <scope>IDENTIFICATION</scope>
</reference>
<accession>A0A913YIA4</accession>
<dbReference type="OrthoDB" id="10057935at2759"/>
<dbReference type="OMA" id="YNSKLHR"/>
<dbReference type="Proteomes" id="UP000887567">
    <property type="component" value="Unplaced"/>
</dbReference>
<dbReference type="PANTHER" id="PTHR34444">
    <property type="entry name" value="LOC361192"/>
    <property type="match status" value="1"/>
</dbReference>
<keyword evidence="2" id="KW-1185">Reference proteome</keyword>
<protein>
    <submittedName>
        <fullName evidence="1">Uncharacterized protein</fullName>
    </submittedName>
</protein>
<organism evidence="1 2">
    <name type="scientific">Exaiptasia diaphana</name>
    <name type="common">Tropical sea anemone</name>
    <name type="synonym">Aiptasia pulchella</name>
    <dbReference type="NCBI Taxonomy" id="2652724"/>
    <lineage>
        <taxon>Eukaryota</taxon>
        <taxon>Metazoa</taxon>
        <taxon>Cnidaria</taxon>
        <taxon>Anthozoa</taxon>
        <taxon>Hexacorallia</taxon>
        <taxon>Actiniaria</taxon>
        <taxon>Aiptasiidae</taxon>
        <taxon>Exaiptasia</taxon>
    </lineage>
</organism>
<dbReference type="AlphaFoldDB" id="A0A913YIA4"/>
<dbReference type="GeneID" id="110236678"/>
<name>A0A913YIA4_EXADI</name>
<evidence type="ECO:0000313" key="1">
    <source>
        <dbReference type="EnsemblMetazoa" id="XP_028514116.1"/>
    </source>
</evidence>
<dbReference type="Pfam" id="PF15074">
    <property type="entry name" value="CFAP90"/>
    <property type="match status" value="1"/>
</dbReference>
<dbReference type="PANTHER" id="PTHR34444:SF3">
    <property type="match status" value="1"/>
</dbReference>
<proteinExistence type="predicted"/>
<sequence length="169" mass="19794">MSERQGYNGPGNMSIYGLKRFTIEQSKEQWRESIRRECRGTNTHTITSSKNENLKKAWKVDINPYFTGEKELERISFYNTGKQSKAPSVYDRTFHIEEGYYSKLKRDDRQTRLALNVYDEEKNKTVPTLSSSQYGRRPPLEAPSRRYVRVSTVKRDFYRESGANITGNT</sequence>
<evidence type="ECO:0000313" key="2">
    <source>
        <dbReference type="Proteomes" id="UP000887567"/>
    </source>
</evidence>